<dbReference type="Pfam" id="PF13408">
    <property type="entry name" value="Zn_ribbon_recom"/>
    <property type="match status" value="1"/>
</dbReference>
<dbReference type="RefSeq" id="WP_369077396.1">
    <property type="nucleotide sequence ID" value="NZ_BAAATW010000026.1"/>
</dbReference>
<accession>A0A919T4M0</accession>
<proteinExistence type="predicted"/>
<protein>
    <recommendedName>
        <fullName evidence="1">Recombinase zinc beta ribbon domain-containing protein</fullName>
    </recommendedName>
</protein>
<sequence length="158" mass="17636">MTHPQNGALRDYLLTGLVICDGCGRRAESQWAYNRPAYRCRHGRRGARSLDSDGPFHAREDRLVSAIAVQLDLNTGQGQTLWSAADIAAYLRTYGLTVRCTSSTVVIDGTLPPAVIEAAKVEQLTDVINRLRTSPIRHRKAAPPSVRKRRIIRRTKYP</sequence>
<evidence type="ECO:0000313" key="2">
    <source>
        <dbReference type="EMBL" id="GIM84553.1"/>
    </source>
</evidence>
<feature type="domain" description="Recombinase zinc beta ribbon" evidence="1">
    <location>
        <begin position="13"/>
        <end position="68"/>
    </location>
</feature>
<evidence type="ECO:0000313" key="3">
    <source>
        <dbReference type="Proteomes" id="UP000680865"/>
    </source>
</evidence>
<dbReference type="EMBL" id="BOQP01000067">
    <property type="protein sequence ID" value="GIM84553.1"/>
    <property type="molecule type" value="Genomic_DNA"/>
</dbReference>
<organism evidence="2 3">
    <name type="scientific">Winogradskya consettensis</name>
    <dbReference type="NCBI Taxonomy" id="113560"/>
    <lineage>
        <taxon>Bacteria</taxon>
        <taxon>Bacillati</taxon>
        <taxon>Actinomycetota</taxon>
        <taxon>Actinomycetes</taxon>
        <taxon>Micromonosporales</taxon>
        <taxon>Micromonosporaceae</taxon>
        <taxon>Winogradskya</taxon>
    </lineage>
</organism>
<dbReference type="AlphaFoldDB" id="A0A919T4M0"/>
<comment type="caution">
    <text evidence="2">The sequence shown here is derived from an EMBL/GenBank/DDBJ whole genome shotgun (WGS) entry which is preliminary data.</text>
</comment>
<dbReference type="Proteomes" id="UP000680865">
    <property type="component" value="Unassembled WGS sequence"/>
</dbReference>
<reference evidence="2" key="1">
    <citation type="submission" date="2021-03" db="EMBL/GenBank/DDBJ databases">
        <title>Whole genome shotgun sequence of Actinoplanes consettensis NBRC 14913.</title>
        <authorList>
            <person name="Komaki H."/>
            <person name="Tamura T."/>
        </authorList>
    </citation>
    <scope>NUCLEOTIDE SEQUENCE</scope>
    <source>
        <strain evidence="2">NBRC 14913</strain>
    </source>
</reference>
<keyword evidence="3" id="KW-1185">Reference proteome</keyword>
<evidence type="ECO:0000259" key="1">
    <source>
        <dbReference type="Pfam" id="PF13408"/>
    </source>
</evidence>
<gene>
    <name evidence="2" type="ORF">Aco04nite_91970</name>
</gene>
<name>A0A919T4M0_9ACTN</name>
<dbReference type="InterPro" id="IPR025827">
    <property type="entry name" value="Zn_ribbon_recom_dom"/>
</dbReference>